<proteinExistence type="predicted"/>
<sequence length="183" mass="20161">MTADESKKGTIARFRECLFRGRTPVRTTTQTAHVLERKYGGNRQAIAAAYGVTPRTVGRWLQGTRTPQGDHAERLRAEAAEVQTTERGRERRARQIEKAQAGANAEVSRATTFDIRGSSAVRSGYVPLRLSANEVAALTRSDSDAGAQQIIGEAIARYFNAGGGYAGFHWDDFDWAPEDFRLT</sequence>
<reference evidence="1 2" key="1">
    <citation type="submission" date="2022-10" db="EMBL/GenBank/DDBJ databases">
        <title>Draft genome sequence of Streptomyces sp. YSPA8.</title>
        <authorList>
            <person name="Moriuchi R."/>
            <person name="Dohra H."/>
            <person name="Yamamura H."/>
            <person name="Kodani S."/>
        </authorList>
    </citation>
    <scope>NUCLEOTIDE SEQUENCE [LARGE SCALE GENOMIC DNA]</scope>
    <source>
        <strain evidence="1 2">YSPA8</strain>
    </source>
</reference>
<gene>
    <name evidence="1" type="ORF">SYYSPA8_27145</name>
</gene>
<dbReference type="RefSeq" id="WP_323450037.1">
    <property type="nucleotide sequence ID" value="NZ_BSBI01000013.1"/>
</dbReference>
<organism evidence="1 2">
    <name type="scientific">Streptomyces yaizuensis</name>
    <dbReference type="NCBI Taxonomy" id="2989713"/>
    <lineage>
        <taxon>Bacteria</taxon>
        <taxon>Bacillati</taxon>
        <taxon>Actinomycetota</taxon>
        <taxon>Actinomycetes</taxon>
        <taxon>Kitasatosporales</taxon>
        <taxon>Streptomycetaceae</taxon>
        <taxon>Streptomyces</taxon>
    </lineage>
</organism>
<dbReference type="Proteomes" id="UP001291653">
    <property type="component" value="Unassembled WGS sequence"/>
</dbReference>
<protein>
    <submittedName>
        <fullName evidence="1">Helix-turn-helix domain-containing protein</fullName>
    </submittedName>
</protein>
<evidence type="ECO:0000313" key="1">
    <source>
        <dbReference type="EMBL" id="GLF98048.1"/>
    </source>
</evidence>
<accession>A0ABQ5P6E4</accession>
<evidence type="ECO:0000313" key="2">
    <source>
        <dbReference type="Proteomes" id="UP001291653"/>
    </source>
</evidence>
<name>A0ABQ5P6E4_9ACTN</name>
<comment type="caution">
    <text evidence="1">The sequence shown here is derived from an EMBL/GenBank/DDBJ whole genome shotgun (WGS) entry which is preliminary data.</text>
</comment>
<dbReference type="EMBL" id="BSBI01000013">
    <property type="protein sequence ID" value="GLF98048.1"/>
    <property type="molecule type" value="Genomic_DNA"/>
</dbReference>
<keyword evidence="2" id="KW-1185">Reference proteome</keyword>